<reference evidence="3 4" key="1">
    <citation type="submission" date="2016-05" db="EMBL/GenBank/DDBJ databases">
        <title>Compelete Genome Sequence of Bacteriochlorophyll-Synthesizing Bacterium Porphyrobacter neustonensis DSM 9434.</title>
        <authorList>
            <person name="Shi X.-L."/>
            <person name="Wu Y.-H."/>
            <person name="Cheng H."/>
            <person name="Xu L."/>
            <person name="Zhang X.-Q."/>
            <person name="Wang C.-S."/>
            <person name="Xu X.-W."/>
        </authorList>
    </citation>
    <scope>NUCLEOTIDE SEQUENCE [LARGE SCALE GENOMIC DNA]</scope>
    <source>
        <strain evidence="3 4">DSM 9434</strain>
    </source>
</reference>
<dbReference type="EMBL" id="CP016033">
    <property type="protein sequence ID" value="ANK14122.1"/>
    <property type="molecule type" value="Genomic_DNA"/>
</dbReference>
<dbReference type="Gene3D" id="3.40.50.12710">
    <property type="match status" value="1"/>
</dbReference>
<dbReference type="PANTHER" id="PTHR12049">
    <property type="entry name" value="PROTEIN ARGININE METHYLTRANSFERASE NDUFAF7, MITOCHONDRIAL"/>
    <property type="match status" value="1"/>
</dbReference>
<name>A0A192D8D2_9SPHN</name>
<keyword evidence="4" id="KW-1185">Reference proteome</keyword>
<dbReference type="InterPro" id="IPR029063">
    <property type="entry name" value="SAM-dependent_MTases_sf"/>
</dbReference>
<dbReference type="GO" id="GO:0032259">
    <property type="term" value="P:methylation"/>
    <property type="evidence" value="ECO:0007669"/>
    <property type="project" value="UniProtKB-KW"/>
</dbReference>
<dbReference type="AlphaFoldDB" id="A0A192D8D2"/>
<dbReference type="STRING" id="1112.A9D12_05610"/>
<evidence type="ECO:0000313" key="4">
    <source>
        <dbReference type="Proteomes" id="UP000078263"/>
    </source>
</evidence>
<evidence type="ECO:0000256" key="2">
    <source>
        <dbReference type="ARBA" id="ARBA00022679"/>
    </source>
</evidence>
<dbReference type="GO" id="GO:0035243">
    <property type="term" value="F:protein-arginine omega-N symmetric methyltransferase activity"/>
    <property type="evidence" value="ECO:0007669"/>
    <property type="project" value="TreeGrafter"/>
</dbReference>
<dbReference type="KEGG" id="pns:A9D12_05610"/>
<accession>A0A192D8D2</accession>
<organism evidence="3 4">
    <name type="scientific">Erythrobacter neustonensis</name>
    <dbReference type="NCBI Taxonomy" id="1112"/>
    <lineage>
        <taxon>Bacteria</taxon>
        <taxon>Pseudomonadati</taxon>
        <taxon>Pseudomonadota</taxon>
        <taxon>Alphaproteobacteria</taxon>
        <taxon>Sphingomonadales</taxon>
        <taxon>Erythrobacteraceae</taxon>
        <taxon>Erythrobacter/Porphyrobacter group</taxon>
        <taxon>Erythrobacter</taxon>
    </lineage>
</organism>
<protein>
    <submittedName>
        <fullName evidence="3">Methyltransferase</fullName>
    </submittedName>
</protein>
<dbReference type="InterPro" id="IPR003788">
    <property type="entry name" value="NDUFAF7"/>
</dbReference>
<dbReference type="InterPro" id="IPR038375">
    <property type="entry name" value="NDUFAF7_sf"/>
</dbReference>
<proteinExistence type="predicted"/>
<dbReference type="SUPFAM" id="SSF53335">
    <property type="entry name" value="S-adenosyl-L-methionine-dependent methyltransferases"/>
    <property type="match status" value="1"/>
</dbReference>
<keyword evidence="1 3" id="KW-0489">Methyltransferase</keyword>
<sequence length="351" mass="39015">MARANVDVPKLLRRLIRETGPISLAQFMGESNARYYASRDPLGAQGDFITAPEISQMFGELIGLWLADLWVRMGSRKRIHYVELGPGRGTLAKDALGAAARYQFAPEIHFVETSASLRKIQREAFPGCHHHHDISTLPDDAPLLIVANEFFDALPIHQLVRSADGWFDRLVGLDGEAFTLMAGRERMDHLVPPSWRSAAQGAMIETSPASVALMADIARRLKDQGGAALIIDYGHMELRSGSTLQALKAHQKVDVFAHPGDADITAHVDFELLKQVAEDNGADLMGLQFQGEWLRQMGIDTRMEALQRRNPAQGQVIKRQRDRLVEDNQMGTLFKVLGICGRRWPFGAGFE</sequence>
<dbReference type="Proteomes" id="UP000078263">
    <property type="component" value="Chromosome"/>
</dbReference>
<dbReference type="Pfam" id="PF02636">
    <property type="entry name" value="Methyltransf_28"/>
    <property type="match status" value="1"/>
</dbReference>
<gene>
    <name evidence="3" type="ORF">A9D12_05610</name>
</gene>
<keyword evidence="2 3" id="KW-0808">Transferase</keyword>
<evidence type="ECO:0000256" key="1">
    <source>
        <dbReference type="ARBA" id="ARBA00022603"/>
    </source>
</evidence>
<dbReference type="PANTHER" id="PTHR12049:SF7">
    <property type="entry name" value="PROTEIN ARGININE METHYLTRANSFERASE NDUFAF7, MITOCHONDRIAL"/>
    <property type="match status" value="1"/>
</dbReference>
<evidence type="ECO:0000313" key="3">
    <source>
        <dbReference type="EMBL" id="ANK14122.1"/>
    </source>
</evidence>